<dbReference type="InterPro" id="IPR036291">
    <property type="entry name" value="NAD(P)-bd_dom_sf"/>
</dbReference>
<sequence>MRTERKKLSDRLNEEGRGPGLGEVIWHELDLKDPRSARNRQNVSLLEKYILISVNNAALSVIIIFVHPGSKFMVLSMILALGDIQALNPDGIWEGMAVNSLGPYIFTKTLLPLFESTASLNGANVRIINVGSGGYRYAKYLEYDSKETWNHP</sequence>
<dbReference type="AlphaFoldDB" id="A0A2H3ATY3"/>
<evidence type="ECO:0000313" key="2">
    <source>
        <dbReference type="EMBL" id="PBK58372.1"/>
    </source>
</evidence>
<keyword evidence="1" id="KW-1133">Transmembrane helix</keyword>
<dbReference type="EMBL" id="KZ293548">
    <property type="protein sequence ID" value="PBK58372.1"/>
    <property type="molecule type" value="Genomic_DNA"/>
</dbReference>
<keyword evidence="1" id="KW-0472">Membrane</keyword>
<feature type="transmembrane region" description="Helical" evidence="1">
    <location>
        <begin position="49"/>
        <end position="67"/>
    </location>
</feature>
<evidence type="ECO:0000313" key="3">
    <source>
        <dbReference type="Proteomes" id="UP000218334"/>
    </source>
</evidence>
<evidence type="ECO:0008006" key="4">
    <source>
        <dbReference type="Google" id="ProtNLM"/>
    </source>
</evidence>
<reference evidence="3" key="1">
    <citation type="journal article" date="2017" name="Nat. Ecol. Evol.">
        <title>Genome expansion and lineage-specific genetic innovations in the forest pathogenic fungi Armillaria.</title>
        <authorList>
            <person name="Sipos G."/>
            <person name="Prasanna A.N."/>
            <person name="Walter M.C."/>
            <person name="O'Connor E."/>
            <person name="Balint B."/>
            <person name="Krizsan K."/>
            <person name="Kiss B."/>
            <person name="Hess J."/>
            <person name="Varga T."/>
            <person name="Slot J."/>
            <person name="Riley R."/>
            <person name="Boka B."/>
            <person name="Rigling D."/>
            <person name="Barry K."/>
            <person name="Lee J."/>
            <person name="Mihaltcheva S."/>
            <person name="LaButti K."/>
            <person name="Lipzen A."/>
            <person name="Waldron R."/>
            <person name="Moloney N.M."/>
            <person name="Sperisen C."/>
            <person name="Kredics L."/>
            <person name="Vagvoelgyi C."/>
            <person name="Patrignani A."/>
            <person name="Fitzpatrick D."/>
            <person name="Nagy I."/>
            <person name="Doyle S."/>
            <person name="Anderson J.B."/>
            <person name="Grigoriev I.V."/>
            <person name="Gueldener U."/>
            <person name="Muensterkoetter M."/>
            <person name="Nagy L.G."/>
        </authorList>
    </citation>
    <scope>NUCLEOTIDE SEQUENCE [LARGE SCALE GENOMIC DNA]</scope>
    <source>
        <strain evidence="3">28-4</strain>
    </source>
</reference>
<dbReference type="Gene3D" id="3.40.50.720">
    <property type="entry name" value="NAD(P)-binding Rossmann-like Domain"/>
    <property type="match status" value="1"/>
</dbReference>
<dbReference type="Proteomes" id="UP000218334">
    <property type="component" value="Unassembled WGS sequence"/>
</dbReference>
<protein>
    <recommendedName>
        <fullName evidence="4">NAD(P)-binding protein</fullName>
    </recommendedName>
</protein>
<name>A0A2H3ATY3_9AGAR</name>
<gene>
    <name evidence="2" type="ORF">ARMSODRAFT_134936</name>
</gene>
<proteinExistence type="predicted"/>
<keyword evidence="3" id="KW-1185">Reference proteome</keyword>
<keyword evidence="1" id="KW-0812">Transmembrane</keyword>
<organism evidence="2 3">
    <name type="scientific">Armillaria solidipes</name>
    <dbReference type="NCBI Taxonomy" id="1076256"/>
    <lineage>
        <taxon>Eukaryota</taxon>
        <taxon>Fungi</taxon>
        <taxon>Dikarya</taxon>
        <taxon>Basidiomycota</taxon>
        <taxon>Agaricomycotina</taxon>
        <taxon>Agaricomycetes</taxon>
        <taxon>Agaricomycetidae</taxon>
        <taxon>Agaricales</taxon>
        <taxon>Marasmiineae</taxon>
        <taxon>Physalacriaceae</taxon>
        <taxon>Armillaria</taxon>
    </lineage>
</organism>
<evidence type="ECO:0000256" key="1">
    <source>
        <dbReference type="SAM" id="Phobius"/>
    </source>
</evidence>
<accession>A0A2H3ATY3</accession>
<dbReference type="SUPFAM" id="SSF51735">
    <property type="entry name" value="NAD(P)-binding Rossmann-fold domains"/>
    <property type="match status" value="1"/>
</dbReference>
<dbReference type="STRING" id="1076256.A0A2H3ATY3"/>